<sequence>MGHELARHSNGNRPSSLLPLSPRSLTSLFSTDAPTSPTSMLHESKNQPRSSPRNPPNGHSHGAGLAAVLVAGEAEREHRANGRVLLGMRLRIQLPPVKGLGGIGCDLPSSPIEFGVKNRDSQLALLSPVQRSPLSSAAARAARMEVEELAEEDYTCVIARGPNPKMTHIFDDRVVESCAGDDCCQLSHACYGCKKETGARQPCSHLAA</sequence>
<dbReference type="AlphaFoldDB" id="A0AAD8THU3"/>
<proteinExistence type="predicted"/>
<protein>
    <submittedName>
        <fullName evidence="2">Uncharacterized protein</fullName>
    </submittedName>
</protein>
<dbReference type="Proteomes" id="UP001231189">
    <property type="component" value="Unassembled WGS sequence"/>
</dbReference>
<evidence type="ECO:0000256" key="1">
    <source>
        <dbReference type="SAM" id="MobiDB-lite"/>
    </source>
</evidence>
<organism evidence="2 3">
    <name type="scientific">Lolium multiflorum</name>
    <name type="common">Italian ryegrass</name>
    <name type="synonym">Lolium perenne subsp. multiflorum</name>
    <dbReference type="NCBI Taxonomy" id="4521"/>
    <lineage>
        <taxon>Eukaryota</taxon>
        <taxon>Viridiplantae</taxon>
        <taxon>Streptophyta</taxon>
        <taxon>Embryophyta</taxon>
        <taxon>Tracheophyta</taxon>
        <taxon>Spermatophyta</taxon>
        <taxon>Magnoliopsida</taxon>
        <taxon>Liliopsida</taxon>
        <taxon>Poales</taxon>
        <taxon>Poaceae</taxon>
        <taxon>BOP clade</taxon>
        <taxon>Pooideae</taxon>
        <taxon>Poodae</taxon>
        <taxon>Poeae</taxon>
        <taxon>Poeae Chloroplast Group 2 (Poeae type)</taxon>
        <taxon>Loliodinae</taxon>
        <taxon>Loliinae</taxon>
        <taxon>Lolium</taxon>
    </lineage>
</organism>
<dbReference type="PANTHER" id="PTHR46443">
    <property type="entry name" value="FCS-LIKE ZINC FINGER 8"/>
    <property type="match status" value="1"/>
</dbReference>
<name>A0AAD8THU3_LOLMU</name>
<feature type="compositionally biased region" description="Polar residues" evidence="1">
    <location>
        <begin position="32"/>
        <end position="41"/>
    </location>
</feature>
<feature type="region of interest" description="Disordered" evidence="1">
    <location>
        <begin position="1"/>
        <end position="63"/>
    </location>
</feature>
<accession>A0AAD8THU3</accession>
<reference evidence="2" key="1">
    <citation type="submission" date="2023-07" db="EMBL/GenBank/DDBJ databases">
        <title>A chromosome-level genome assembly of Lolium multiflorum.</title>
        <authorList>
            <person name="Chen Y."/>
            <person name="Copetti D."/>
            <person name="Kolliker R."/>
            <person name="Studer B."/>
        </authorList>
    </citation>
    <scope>NUCLEOTIDE SEQUENCE</scope>
    <source>
        <strain evidence="2">02402/16</strain>
        <tissue evidence="2">Leaf</tissue>
    </source>
</reference>
<evidence type="ECO:0000313" key="3">
    <source>
        <dbReference type="Proteomes" id="UP001231189"/>
    </source>
</evidence>
<comment type="caution">
    <text evidence="2">The sequence shown here is derived from an EMBL/GenBank/DDBJ whole genome shotgun (WGS) entry which is preliminary data.</text>
</comment>
<dbReference type="InterPro" id="IPR044593">
    <property type="entry name" value="FLZ8/MARD1"/>
</dbReference>
<evidence type="ECO:0000313" key="2">
    <source>
        <dbReference type="EMBL" id="KAK1681926.1"/>
    </source>
</evidence>
<keyword evidence="3" id="KW-1185">Reference proteome</keyword>
<feature type="compositionally biased region" description="Low complexity" evidence="1">
    <location>
        <begin position="13"/>
        <end position="31"/>
    </location>
</feature>
<dbReference type="EMBL" id="JAUUTY010000002">
    <property type="protein sequence ID" value="KAK1681926.1"/>
    <property type="molecule type" value="Genomic_DNA"/>
</dbReference>
<gene>
    <name evidence="2" type="ORF">QYE76_042774</name>
</gene>
<dbReference type="PANTHER" id="PTHR46443:SF6">
    <property type="entry name" value="OS07G0175300 PROTEIN"/>
    <property type="match status" value="1"/>
</dbReference>